<feature type="non-terminal residue" evidence="1">
    <location>
        <position position="1"/>
    </location>
</feature>
<feature type="non-terminal residue" evidence="1">
    <location>
        <position position="104"/>
    </location>
</feature>
<organism evidence="1 2">
    <name type="scientific">Tuber aestivum</name>
    <name type="common">summer truffle</name>
    <dbReference type="NCBI Taxonomy" id="59557"/>
    <lineage>
        <taxon>Eukaryota</taxon>
        <taxon>Fungi</taxon>
        <taxon>Dikarya</taxon>
        <taxon>Ascomycota</taxon>
        <taxon>Pezizomycotina</taxon>
        <taxon>Pezizomycetes</taxon>
        <taxon>Pezizales</taxon>
        <taxon>Tuberaceae</taxon>
        <taxon>Tuber</taxon>
    </lineage>
</organism>
<dbReference type="EMBL" id="LN890979">
    <property type="protein sequence ID" value="CUS12961.1"/>
    <property type="molecule type" value="Genomic_DNA"/>
</dbReference>
<dbReference type="Proteomes" id="UP001412239">
    <property type="component" value="Unassembled WGS sequence"/>
</dbReference>
<gene>
    <name evidence="1" type="ORF">GSTUAT00002876001</name>
</gene>
<name>A0A292Q1M4_9PEZI</name>
<keyword evidence="2" id="KW-1185">Reference proteome</keyword>
<accession>A0A292Q1M4</accession>
<reference evidence="1" key="1">
    <citation type="submission" date="2015-10" db="EMBL/GenBank/DDBJ databases">
        <authorList>
            <person name="Regsiter A."/>
            <person name="william w."/>
        </authorList>
    </citation>
    <scope>NUCLEOTIDE SEQUENCE</scope>
    <source>
        <strain evidence="1">Montdore</strain>
    </source>
</reference>
<dbReference type="AlphaFoldDB" id="A0A292Q1M4"/>
<evidence type="ECO:0000313" key="1">
    <source>
        <dbReference type="EMBL" id="CUS12961.1"/>
    </source>
</evidence>
<evidence type="ECO:0000313" key="2">
    <source>
        <dbReference type="Proteomes" id="UP001412239"/>
    </source>
</evidence>
<sequence length="104" mass="11140">FAENAGAAIWAAALTNLNKLPPDVFLEFVEPKTNRCAHASLDFQMSGVFPGLFLHQPSLRHPSATKLHPDRLFAAARWWVGGLVTPASGAGSRGPGFAVQPSFQ</sequence>
<proteinExistence type="predicted"/>
<protein>
    <submittedName>
        <fullName evidence="1">Uncharacterized protein</fullName>
    </submittedName>
</protein>